<dbReference type="GO" id="GO:0005930">
    <property type="term" value="C:axoneme"/>
    <property type="evidence" value="ECO:0007669"/>
    <property type="project" value="UniProtKB-SubCell"/>
</dbReference>
<dbReference type="PANTHER" id="PTHR46613:SF1">
    <property type="entry name" value="RADIAL SPOKE HEAD 10 HOMOLOG B-RELATED"/>
    <property type="match status" value="1"/>
</dbReference>
<evidence type="ECO:0000256" key="3">
    <source>
        <dbReference type="ARBA" id="ARBA00022490"/>
    </source>
</evidence>
<evidence type="ECO:0000256" key="7">
    <source>
        <dbReference type="ARBA" id="ARBA00023212"/>
    </source>
</evidence>
<dbReference type="Proteomes" id="UP000752696">
    <property type="component" value="Unassembled WGS sequence"/>
</dbReference>
<dbReference type="OrthoDB" id="294378at2759"/>
<name>A0A6V7H6A7_9HYME</name>
<accession>A0A6V7H6A7</accession>
<dbReference type="PANTHER" id="PTHR46613">
    <property type="entry name" value="RADIAL SPOKE HEAD 10 HOMOLOG B-RELATED"/>
    <property type="match status" value="1"/>
</dbReference>
<dbReference type="InterPro" id="IPR003409">
    <property type="entry name" value="MORN"/>
</dbReference>
<evidence type="ECO:0000256" key="2">
    <source>
        <dbReference type="ARBA" id="ARBA00004430"/>
    </source>
</evidence>
<keyword evidence="4" id="KW-0677">Repeat</keyword>
<dbReference type="SMART" id="SM00698">
    <property type="entry name" value="MORN"/>
    <property type="match status" value="8"/>
</dbReference>
<dbReference type="GO" id="GO:0031514">
    <property type="term" value="C:motile cilium"/>
    <property type="evidence" value="ECO:0007669"/>
    <property type="project" value="UniProtKB-SubCell"/>
</dbReference>
<keyword evidence="3" id="KW-0963">Cytoplasm</keyword>
<dbReference type="EMBL" id="CAJDYZ010008057">
    <property type="protein sequence ID" value="CAD1474984.1"/>
    <property type="molecule type" value="Genomic_DNA"/>
</dbReference>
<evidence type="ECO:0000256" key="5">
    <source>
        <dbReference type="ARBA" id="ARBA00022846"/>
    </source>
</evidence>
<reference evidence="10" key="1">
    <citation type="submission" date="2020-07" db="EMBL/GenBank/DDBJ databases">
        <authorList>
            <person name="Nazaruddin N."/>
        </authorList>
    </citation>
    <scope>NUCLEOTIDE SEQUENCE</scope>
</reference>
<evidence type="ECO:0000313" key="10">
    <source>
        <dbReference type="EMBL" id="CAD1474984.1"/>
    </source>
</evidence>
<evidence type="ECO:0000256" key="8">
    <source>
        <dbReference type="ARBA" id="ARBA00023273"/>
    </source>
</evidence>
<proteinExistence type="predicted"/>
<dbReference type="Gene3D" id="2.20.110.10">
    <property type="entry name" value="Histone H3 K4-specific methyltransferase SET7/9 N-terminal domain"/>
    <property type="match status" value="3"/>
</dbReference>
<organism evidence="10 11">
    <name type="scientific">Heterotrigona itama</name>
    <dbReference type="NCBI Taxonomy" id="395501"/>
    <lineage>
        <taxon>Eukaryota</taxon>
        <taxon>Metazoa</taxon>
        <taxon>Ecdysozoa</taxon>
        <taxon>Arthropoda</taxon>
        <taxon>Hexapoda</taxon>
        <taxon>Insecta</taxon>
        <taxon>Pterygota</taxon>
        <taxon>Neoptera</taxon>
        <taxon>Endopterygota</taxon>
        <taxon>Hymenoptera</taxon>
        <taxon>Apocrita</taxon>
        <taxon>Aculeata</taxon>
        <taxon>Apoidea</taxon>
        <taxon>Anthophila</taxon>
        <taxon>Apidae</taxon>
        <taxon>Heterotrigona</taxon>
    </lineage>
</organism>
<dbReference type="AlphaFoldDB" id="A0A6V7H6A7"/>
<protein>
    <submittedName>
        <fullName evidence="10">Uncharacterized protein</fullName>
    </submittedName>
</protein>
<evidence type="ECO:0000256" key="6">
    <source>
        <dbReference type="ARBA" id="ARBA00023069"/>
    </source>
</evidence>
<keyword evidence="6" id="KW-0969">Cilium</keyword>
<keyword evidence="8" id="KW-0966">Cell projection</keyword>
<dbReference type="Pfam" id="PF02493">
    <property type="entry name" value="MORN"/>
    <property type="match status" value="8"/>
</dbReference>
<evidence type="ECO:0000256" key="9">
    <source>
        <dbReference type="SAM" id="MobiDB-lite"/>
    </source>
</evidence>
<gene>
    <name evidence="10" type="ORF">MHI_LOCUS507490</name>
</gene>
<keyword evidence="7" id="KW-0206">Cytoskeleton</keyword>
<evidence type="ECO:0000256" key="4">
    <source>
        <dbReference type="ARBA" id="ARBA00022737"/>
    </source>
</evidence>
<keyword evidence="11" id="KW-1185">Reference proteome</keyword>
<comment type="subcellular location">
    <subcellularLocation>
        <location evidence="1">Cell projection</location>
        <location evidence="1">Cilium</location>
        <location evidence="1">Flagellum</location>
    </subcellularLocation>
    <subcellularLocation>
        <location evidence="2">Cytoplasm</location>
        <location evidence="2">Cytoskeleton</location>
        <location evidence="2">Cilium axoneme</location>
    </subcellularLocation>
</comment>
<evidence type="ECO:0000313" key="11">
    <source>
        <dbReference type="Proteomes" id="UP000752696"/>
    </source>
</evidence>
<comment type="caution">
    <text evidence="10">The sequence shown here is derived from an EMBL/GenBank/DDBJ whole genome shotgun (WGS) entry which is preliminary data.</text>
</comment>
<dbReference type="SUPFAM" id="SSF82185">
    <property type="entry name" value="Histone H3 K4-specific methyltransferase SET7/9 N-terminal domain"/>
    <property type="match status" value="2"/>
</dbReference>
<feature type="non-terminal residue" evidence="10">
    <location>
        <position position="754"/>
    </location>
</feature>
<sequence>MNITLKEFISRKCRKKVISLESYGEEEKEVEDIEEEESEIIEKLAFEDILADKRRKYSVKEEFIYLLYNDILKYFVIEWDGKYLRKPEKILEVDSRSSYCKEDIGKGRDHKAANELEENNNNSKEYNNDTDKSNSISSWKLTLPDEFANIRFISNNTYSGRISRKMMEGEGVYRWSNGVQYKGEFEQNLMHGKGLLEWNNVCWYEGDFMNGYRHGRGIMVDGENRYMYTGQWYMGQRHGKGYSRYRDNGSYDGDWVMNEMNGIGLRIYPSGARYVGQWKNGIRDGIGTMVWSNGNLYRGGWKCGAMNGYGEYVWNGFFNKTFTWPQEASYKGYWRHGMRHGEGSNGEKFESDPLFLNDILHASNVVIDNLENEIETKDEKECACTVKEIKPLFIEKPDQLTETLATPILKPEQFLHLFYYIARLLDPKSLELSPVLSTSSGKCYSCENESCSCLTHSVSIDTITSEQNDVSQTNVSKEMIDSNWKYEERWTYNCLMFHMFRLRQIYNDYAKLFAKSAPKCNLAMSRLCLWQLWRDCGIHEKGFSLVEIDNYIAKNETTGIKDPHYPFEKIEIWQFLHALLEASWHLYTKQNDIEIEEMNGKLAGSLHRFLKNDVYPHAGNHIGNLCHENQDLLPMYCVFELYRQIGYPPSARDLLRVTCVSKANELLIFGQLGISKMTEIMTLICPGIKDTSSGIIINMDYKLTFLEFYEIILEATKELLSLKKKIVKLLHRKKIGEEIASFKTNNSQRRDDSK</sequence>
<keyword evidence="5" id="KW-0282">Flagellum</keyword>
<evidence type="ECO:0000256" key="1">
    <source>
        <dbReference type="ARBA" id="ARBA00004230"/>
    </source>
</evidence>
<feature type="region of interest" description="Disordered" evidence="9">
    <location>
        <begin position="110"/>
        <end position="131"/>
    </location>
</feature>